<reference evidence="4" key="1">
    <citation type="journal article" date="2019" name="Int. J. Syst. Evol. Microbiol.">
        <title>The Global Catalogue of Microorganisms (GCM) 10K type strain sequencing project: providing services to taxonomists for standard genome sequencing and annotation.</title>
        <authorList>
            <consortium name="The Broad Institute Genomics Platform"/>
            <consortium name="The Broad Institute Genome Sequencing Center for Infectious Disease"/>
            <person name="Wu L."/>
            <person name="Ma J."/>
        </authorList>
    </citation>
    <scope>NUCLEOTIDE SEQUENCE [LARGE SCALE GENOMIC DNA]</scope>
    <source>
        <strain evidence="4">CECT 7649</strain>
    </source>
</reference>
<feature type="signal peptide" evidence="2">
    <location>
        <begin position="1"/>
        <end position="20"/>
    </location>
</feature>
<evidence type="ECO:0000313" key="3">
    <source>
        <dbReference type="EMBL" id="MFC7382072.1"/>
    </source>
</evidence>
<feature type="compositionally biased region" description="Low complexity" evidence="1">
    <location>
        <begin position="66"/>
        <end position="75"/>
    </location>
</feature>
<gene>
    <name evidence="3" type="ORF">ACFQSB_07625</name>
</gene>
<accession>A0ABW2P0L2</accession>
<evidence type="ECO:0000313" key="4">
    <source>
        <dbReference type="Proteomes" id="UP001596496"/>
    </source>
</evidence>
<name>A0ABW2P0L2_9ACTN</name>
<dbReference type="RefSeq" id="WP_380825190.1">
    <property type="nucleotide sequence ID" value="NZ_JBHTCG010000004.1"/>
</dbReference>
<evidence type="ECO:0000256" key="1">
    <source>
        <dbReference type="SAM" id="MobiDB-lite"/>
    </source>
</evidence>
<dbReference type="SUPFAM" id="SSF101898">
    <property type="entry name" value="NHL repeat"/>
    <property type="match status" value="1"/>
</dbReference>
<feature type="region of interest" description="Disordered" evidence="1">
    <location>
        <begin position="27"/>
        <end position="75"/>
    </location>
</feature>
<feature type="chain" id="PRO_5045497029" evidence="2">
    <location>
        <begin position="21"/>
        <end position="409"/>
    </location>
</feature>
<sequence>MSRRAPAAVLLALTIGLLLAACASTARPGARTSPAPSATPVPSASAVPSSAGTSGPSASDVPDPDPTGAAGPTTPLSVAQGEAEWVATGVHEWGGSMNTALVLAEDDAWAAGHHDEGATLIRHWDGRSWREVAAPVRDIGIRAVSAAPGGRLPWIFTGDARAWRRQGGGWASMGGPAGPGGRVLQAAAVTGAREAWMAGVLTEDGETPFLAHWAGGGWHETASPGGMEVADFAASSPREVWAVGAAGGHPAITRWDGERWAAAPLPAAPAAQQGRLTGVAVSPSGEAWAVGRANRPGEPPENVLFTWDGSRWTAPGVPASRLPGVRASRLPAFTAVAADGRGGVWIGGERGGDVIVHYAGGHWTVERTPHRSSPAVYDLAAGPGGGPVLAVGGEPDYDEDGHAWIWTRG</sequence>
<dbReference type="Proteomes" id="UP001596496">
    <property type="component" value="Unassembled WGS sequence"/>
</dbReference>
<protein>
    <submittedName>
        <fullName evidence="3">Uncharacterized protein</fullName>
    </submittedName>
</protein>
<organism evidence="3 4">
    <name type="scientific">Sphaerisporangium rhizosphaerae</name>
    <dbReference type="NCBI Taxonomy" id="2269375"/>
    <lineage>
        <taxon>Bacteria</taxon>
        <taxon>Bacillati</taxon>
        <taxon>Actinomycetota</taxon>
        <taxon>Actinomycetes</taxon>
        <taxon>Streptosporangiales</taxon>
        <taxon>Streptosporangiaceae</taxon>
        <taxon>Sphaerisporangium</taxon>
    </lineage>
</organism>
<dbReference type="EMBL" id="JBHTCG010000004">
    <property type="protein sequence ID" value="MFC7382072.1"/>
    <property type="molecule type" value="Genomic_DNA"/>
</dbReference>
<proteinExistence type="predicted"/>
<feature type="compositionally biased region" description="Low complexity" evidence="1">
    <location>
        <begin position="27"/>
        <end position="59"/>
    </location>
</feature>
<keyword evidence="4" id="KW-1185">Reference proteome</keyword>
<evidence type="ECO:0000256" key="2">
    <source>
        <dbReference type="SAM" id="SignalP"/>
    </source>
</evidence>
<dbReference type="PROSITE" id="PS51257">
    <property type="entry name" value="PROKAR_LIPOPROTEIN"/>
    <property type="match status" value="1"/>
</dbReference>
<comment type="caution">
    <text evidence="3">The sequence shown here is derived from an EMBL/GenBank/DDBJ whole genome shotgun (WGS) entry which is preliminary data.</text>
</comment>
<keyword evidence="2" id="KW-0732">Signal</keyword>